<evidence type="ECO:0000313" key="3">
    <source>
        <dbReference type="Proteomes" id="UP000054537"/>
    </source>
</evidence>
<dbReference type="Pfam" id="PF17032">
    <property type="entry name" value="Zn_ribbon_15"/>
    <property type="match status" value="1"/>
</dbReference>
<dbReference type="AlphaFoldDB" id="A0A0A6XCZ2"/>
<dbReference type="STRING" id="1869.MB27_07315"/>
<dbReference type="RefSeq" id="WP_043523411.1">
    <property type="nucleotide sequence ID" value="NZ_BAABKU010000013.1"/>
</dbReference>
<proteinExistence type="predicted"/>
<comment type="caution">
    <text evidence="2">The sequence shown here is derived from an EMBL/GenBank/DDBJ whole genome shotgun (WGS) entry which is preliminary data.</text>
</comment>
<accession>A0A0A6XCZ2</accession>
<reference evidence="2 3" key="1">
    <citation type="submission" date="2014-10" db="EMBL/GenBank/DDBJ databases">
        <title>Draft genome sequence of Actinoplanes utahensis NRRL 12052.</title>
        <authorList>
            <person name="Velasco-Bucheli B."/>
            <person name="del Cerro C."/>
            <person name="Hormigo D."/>
            <person name="Garcia J.L."/>
            <person name="Acebal C."/>
            <person name="Arroyo M."/>
            <person name="de la Mata I."/>
        </authorList>
    </citation>
    <scope>NUCLEOTIDE SEQUENCE [LARGE SCALE GENOMIC DNA]</scope>
    <source>
        <strain evidence="2 3">NRRL 12052</strain>
    </source>
</reference>
<dbReference type="Proteomes" id="UP000054537">
    <property type="component" value="Unassembled WGS sequence"/>
</dbReference>
<evidence type="ECO:0000259" key="1">
    <source>
        <dbReference type="Pfam" id="PF17032"/>
    </source>
</evidence>
<organism evidence="2 3">
    <name type="scientific">Actinoplanes utahensis</name>
    <dbReference type="NCBI Taxonomy" id="1869"/>
    <lineage>
        <taxon>Bacteria</taxon>
        <taxon>Bacillati</taxon>
        <taxon>Actinomycetota</taxon>
        <taxon>Actinomycetes</taxon>
        <taxon>Micromonosporales</taxon>
        <taxon>Micromonosporaceae</taxon>
        <taxon>Actinoplanes</taxon>
    </lineage>
</organism>
<dbReference type="EMBL" id="JRTT01000007">
    <property type="protein sequence ID" value="KHD77937.1"/>
    <property type="molecule type" value="Genomic_DNA"/>
</dbReference>
<protein>
    <recommendedName>
        <fullName evidence="1">Zinc-ribbon 15 domain-containing protein</fullName>
    </recommendedName>
</protein>
<sequence length="75" mass="8650">MFLLFGLRSKDHVIGTRMMTCEICHWEAPQQLIRRTTRFTLFFVPLFPVKPAGHYMVCGHCLGFRKADPRLVGAV</sequence>
<name>A0A0A6XCZ2_ACTUT</name>
<evidence type="ECO:0000313" key="2">
    <source>
        <dbReference type="EMBL" id="KHD77937.1"/>
    </source>
</evidence>
<dbReference type="InterPro" id="IPR031493">
    <property type="entry name" value="Zinc_ribbon_15"/>
</dbReference>
<feature type="domain" description="Zinc-ribbon 15" evidence="1">
    <location>
        <begin position="19"/>
        <end position="64"/>
    </location>
</feature>
<gene>
    <name evidence="2" type="ORF">MB27_07315</name>
</gene>
<dbReference type="OrthoDB" id="4272428at2"/>
<keyword evidence="3" id="KW-1185">Reference proteome</keyword>